<comment type="caution">
    <text evidence="3">The sequence shown here is derived from an EMBL/GenBank/DDBJ whole genome shotgun (WGS) entry which is preliminary data.</text>
</comment>
<evidence type="ECO:0000256" key="1">
    <source>
        <dbReference type="ARBA" id="ARBA00009570"/>
    </source>
</evidence>
<evidence type="ECO:0000313" key="4">
    <source>
        <dbReference type="Proteomes" id="UP000271937"/>
    </source>
</evidence>
<dbReference type="Proteomes" id="UP000271937">
    <property type="component" value="Unassembled WGS sequence"/>
</dbReference>
<keyword evidence="4" id="KW-1185">Reference proteome</keyword>
<gene>
    <name evidence="3" type="primary">benB</name>
    <name evidence="3" type="ORF">EG849_06595</name>
</gene>
<dbReference type="RefSeq" id="WP_125012288.1">
    <property type="nucleotide sequence ID" value="NZ_RQVR01000006.1"/>
</dbReference>
<keyword evidence="2 3" id="KW-0560">Oxidoreductase</keyword>
<dbReference type="Gene3D" id="3.10.450.50">
    <property type="match status" value="1"/>
</dbReference>
<proteinExistence type="inferred from homology"/>
<dbReference type="EMBL" id="RQVR01000006">
    <property type="protein sequence ID" value="RRJ92082.1"/>
    <property type="molecule type" value="Genomic_DNA"/>
</dbReference>
<dbReference type="PANTHER" id="PTHR41534">
    <property type="entry name" value="BLR3401 PROTEIN"/>
    <property type="match status" value="1"/>
</dbReference>
<name>A0A3P3WAA2_9FLAO</name>
<dbReference type="AlphaFoldDB" id="A0A3P3WAA2"/>
<dbReference type="InterPro" id="IPR000391">
    <property type="entry name" value="Rng_hydr_dOase-bsu"/>
</dbReference>
<comment type="similarity">
    <text evidence="1">Belongs to the bacterial ring-hydroxylating dioxygenase beta subunit family.</text>
</comment>
<dbReference type="PANTHER" id="PTHR41534:SF1">
    <property type="entry name" value="BLR3401 PROTEIN"/>
    <property type="match status" value="1"/>
</dbReference>
<dbReference type="EC" id="1.14.12.10" evidence="3"/>
<protein>
    <submittedName>
        <fullName evidence="3">Benzoate 1,2-dioxygenase small subunit</fullName>
        <ecNumber evidence="3">1.14.12.10</ecNumber>
    </submittedName>
</protein>
<evidence type="ECO:0000256" key="2">
    <source>
        <dbReference type="ARBA" id="ARBA00023002"/>
    </source>
</evidence>
<dbReference type="InterPro" id="IPR017641">
    <property type="entry name" value="Benzo_1-2-diOase_ssu"/>
</dbReference>
<dbReference type="InterPro" id="IPR032710">
    <property type="entry name" value="NTF2-like_dom_sf"/>
</dbReference>
<dbReference type="GO" id="GO:0018623">
    <property type="term" value="F:benzoate 1,2-dioxygenase activity"/>
    <property type="evidence" value="ECO:0007669"/>
    <property type="project" value="UniProtKB-EC"/>
</dbReference>
<dbReference type="GO" id="GO:0019380">
    <property type="term" value="P:3-phenylpropionate catabolic process"/>
    <property type="evidence" value="ECO:0007669"/>
    <property type="project" value="TreeGrafter"/>
</dbReference>
<sequence length="161" mass="19477">MTDYSKILAFLYKETRLLDDKQWDEWLKLYHEDCTYWMPAWTDEDELTQDPQSEISLIYYANKGGLEDRVFRIKTERSSASMPEPRTAHNVTNVEILEETETEIKIRFNWHTNSFRYQTLDQYFGTSFYTLSKEEDSFQITNKKIILKNDYIRQVLDIYHV</sequence>
<dbReference type="OrthoDB" id="7062869at2"/>
<dbReference type="NCBIfam" id="TIGR03232">
    <property type="entry name" value="benzo_1_2_benB"/>
    <property type="match status" value="1"/>
</dbReference>
<keyword evidence="3" id="KW-0223">Dioxygenase</keyword>
<reference evidence="3 4" key="1">
    <citation type="submission" date="2018-11" db="EMBL/GenBank/DDBJ databases">
        <title>Flavobacterium sp. nov., YIM 102600 draft genome.</title>
        <authorList>
            <person name="Li G."/>
            <person name="Jiang Y."/>
        </authorList>
    </citation>
    <scope>NUCLEOTIDE SEQUENCE [LARGE SCALE GENOMIC DNA]</scope>
    <source>
        <strain evidence="3 4">YIM 102600</strain>
    </source>
</reference>
<dbReference type="Pfam" id="PF00866">
    <property type="entry name" value="Ring_hydroxyl_B"/>
    <property type="match status" value="1"/>
</dbReference>
<dbReference type="SUPFAM" id="SSF54427">
    <property type="entry name" value="NTF2-like"/>
    <property type="match status" value="1"/>
</dbReference>
<accession>A0A3P3WAA2</accession>
<dbReference type="CDD" id="cd00667">
    <property type="entry name" value="ring_hydroxylating_dioxygenases_beta"/>
    <property type="match status" value="1"/>
</dbReference>
<organism evidence="3 4">
    <name type="scientific">Flavobacterium macacae</name>
    <dbReference type="NCBI Taxonomy" id="2488993"/>
    <lineage>
        <taxon>Bacteria</taxon>
        <taxon>Pseudomonadati</taxon>
        <taxon>Bacteroidota</taxon>
        <taxon>Flavobacteriia</taxon>
        <taxon>Flavobacteriales</taxon>
        <taxon>Flavobacteriaceae</taxon>
        <taxon>Flavobacterium</taxon>
    </lineage>
</organism>
<evidence type="ECO:0000313" key="3">
    <source>
        <dbReference type="EMBL" id="RRJ92082.1"/>
    </source>
</evidence>